<gene>
    <name evidence="2" type="ORF">ACEG43_29220</name>
</gene>
<proteinExistence type="predicted"/>
<dbReference type="Proteomes" id="UP001571476">
    <property type="component" value="Unassembled WGS sequence"/>
</dbReference>
<evidence type="ECO:0000313" key="3">
    <source>
        <dbReference type="Proteomes" id="UP001571476"/>
    </source>
</evidence>
<feature type="compositionally biased region" description="Basic residues" evidence="1">
    <location>
        <begin position="1"/>
        <end position="11"/>
    </location>
</feature>
<sequence length="79" mass="8584">MEHVQRVRHGARRAEPANVEAGERADGGGYERRQQHGEDRDRAEPGDVKPLLLAEWAQTPVGTVLAGTTMVVVTKGCHA</sequence>
<name>A0ABV4SP22_9ACTN</name>
<feature type="region of interest" description="Disordered" evidence="1">
    <location>
        <begin position="1"/>
        <end position="47"/>
    </location>
</feature>
<comment type="caution">
    <text evidence="2">The sequence shown here is derived from an EMBL/GenBank/DDBJ whole genome shotgun (WGS) entry which is preliminary data.</text>
</comment>
<keyword evidence="3" id="KW-1185">Reference proteome</keyword>
<evidence type="ECO:0000313" key="2">
    <source>
        <dbReference type="EMBL" id="MFA3840219.1"/>
    </source>
</evidence>
<dbReference type="EMBL" id="JBGOSP010000016">
    <property type="protein sequence ID" value="MFA3840219.1"/>
    <property type="molecule type" value="Genomic_DNA"/>
</dbReference>
<organism evidence="2 3">
    <name type="scientific">Streptomyces aureus</name>
    <dbReference type="NCBI Taxonomy" id="193461"/>
    <lineage>
        <taxon>Bacteria</taxon>
        <taxon>Bacillati</taxon>
        <taxon>Actinomycetota</taxon>
        <taxon>Actinomycetes</taxon>
        <taxon>Kitasatosporales</taxon>
        <taxon>Streptomycetaceae</taxon>
        <taxon>Streptomyces</taxon>
    </lineage>
</organism>
<protein>
    <submittedName>
        <fullName evidence="2">Uncharacterized protein</fullName>
    </submittedName>
</protein>
<evidence type="ECO:0000256" key="1">
    <source>
        <dbReference type="SAM" id="MobiDB-lite"/>
    </source>
</evidence>
<feature type="compositionally biased region" description="Basic and acidic residues" evidence="1">
    <location>
        <begin position="21"/>
        <end position="47"/>
    </location>
</feature>
<dbReference type="RefSeq" id="WP_372564820.1">
    <property type="nucleotide sequence ID" value="NZ_JBGOSP010000016.1"/>
</dbReference>
<reference evidence="2 3" key="1">
    <citation type="submission" date="2024-08" db="EMBL/GenBank/DDBJ databases">
        <title>Genome sequence of Streptomyces aureus CACIA-1.46HGO.</title>
        <authorList>
            <person name="Evangelista-Martinez Z."/>
        </authorList>
    </citation>
    <scope>NUCLEOTIDE SEQUENCE [LARGE SCALE GENOMIC DNA]</scope>
    <source>
        <strain evidence="2 3">CACIA-1.46HGO</strain>
    </source>
</reference>
<accession>A0ABV4SP22</accession>